<dbReference type="PANTHER" id="PTHR21581:SF6">
    <property type="entry name" value="TRAFFICKING PROTEIN PARTICLE COMPLEX SUBUNIT 12"/>
    <property type="match status" value="1"/>
</dbReference>
<dbReference type="InterPro" id="IPR001967">
    <property type="entry name" value="Peptidase_S11_N"/>
</dbReference>
<dbReference type="Proteomes" id="UP000689967">
    <property type="component" value="Unassembled WGS sequence"/>
</dbReference>
<dbReference type="EMBL" id="JAERQM010000001">
    <property type="protein sequence ID" value="MBU8543067.1"/>
    <property type="molecule type" value="Genomic_DNA"/>
</dbReference>
<feature type="domain" description="Peptidase S11 D-alanyl-D-alanine carboxypeptidase A N-terminal" evidence="3">
    <location>
        <begin position="24"/>
        <end position="248"/>
    </location>
</feature>
<keyword evidence="4" id="KW-0645">Protease</keyword>
<feature type="region of interest" description="Disordered" evidence="1">
    <location>
        <begin position="289"/>
        <end position="424"/>
    </location>
</feature>
<dbReference type="Pfam" id="PF00768">
    <property type="entry name" value="Peptidase_S11"/>
    <property type="match status" value="1"/>
</dbReference>
<keyword evidence="2" id="KW-0732">Signal</keyword>
<evidence type="ECO:0000256" key="1">
    <source>
        <dbReference type="SAM" id="MobiDB-lite"/>
    </source>
</evidence>
<sequence length="424" mass="44856">MFIRLAPLVALAAGLFAALSPAQAQIGSERYAAMVVDHRNGTILVSANADETRHPASLTKMMTLYMVFDALRDGRLSLGSAVPISEEAASRPPSKLGIPAGGSVTVEQGILSLVTKSANDVAAAFGELLGGSEERFAQMMTQRARELGMTRTTFRNASGLPDWDQVTTARDMVTLGRRLMLDFPDRYHYFGRTEAAFRGLRLRSHNRMLTSYEGVDGIKTGYIRASGFNIVTSANRDGRRVVGAVFGGSSWVERDQHMTALLDQGFDRLGATPRAAMAQAAAAPLVMRQAQAATSRSPRAAARTATAPTRTATRQAPRPAARSASAARATPARPAARSARAARTAPRPAAARTAPRPAAACAAATSPRPAAQPARRAAAPTPTVRTATRGTAATSRSAARSPVTTRSAIAPRRTTPLAPPRPRR</sequence>
<keyword evidence="4" id="KW-0378">Hydrolase</keyword>
<proteinExistence type="predicted"/>
<accession>A0ABS6H325</accession>
<name>A0ABS6H325_9PROT</name>
<protein>
    <submittedName>
        <fullName evidence="4">D-alanyl-D-alanine carboxypeptidase</fullName>
    </submittedName>
</protein>
<evidence type="ECO:0000259" key="3">
    <source>
        <dbReference type="Pfam" id="PF00768"/>
    </source>
</evidence>
<dbReference type="GO" id="GO:0004180">
    <property type="term" value="F:carboxypeptidase activity"/>
    <property type="evidence" value="ECO:0007669"/>
    <property type="project" value="UniProtKB-KW"/>
</dbReference>
<dbReference type="PANTHER" id="PTHR21581">
    <property type="entry name" value="D-ALANYL-D-ALANINE CARBOXYPEPTIDASE"/>
    <property type="match status" value="1"/>
</dbReference>
<keyword evidence="5" id="KW-1185">Reference proteome</keyword>
<organism evidence="4 5">
    <name type="scientific">Falsiroseomonas oleicola</name>
    <dbReference type="NCBI Taxonomy" id="2801474"/>
    <lineage>
        <taxon>Bacteria</taxon>
        <taxon>Pseudomonadati</taxon>
        <taxon>Pseudomonadota</taxon>
        <taxon>Alphaproteobacteria</taxon>
        <taxon>Acetobacterales</taxon>
        <taxon>Roseomonadaceae</taxon>
        <taxon>Falsiroseomonas</taxon>
    </lineage>
</organism>
<evidence type="ECO:0000313" key="5">
    <source>
        <dbReference type="Proteomes" id="UP000689967"/>
    </source>
</evidence>
<feature type="signal peptide" evidence="2">
    <location>
        <begin position="1"/>
        <end position="24"/>
    </location>
</feature>
<reference evidence="4 5" key="1">
    <citation type="submission" date="2021-01" db="EMBL/GenBank/DDBJ databases">
        <title>Roseomonas sp. nov, a bacterium isolated from an oil production mixture in Yumen Oilfield.</title>
        <authorList>
            <person name="Wu D."/>
        </authorList>
    </citation>
    <scope>NUCLEOTIDE SEQUENCE [LARGE SCALE GENOMIC DNA]</scope>
    <source>
        <strain evidence="4 5">ROY-5-3</strain>
    </source>
</reference>
<feature type="compositionally biased region" description="Low complexity" evidence="1">
    <location>
        <begin position="289"/>
        <end position="416"/>
    </location>
</feature>
<feature type="chain" id="PRO_5045718278" evidence="2">
    <location>
        <begin position="25"/>
        <end position="424"/>
    </location>
</feature>
<keyword evidence="4" id="KW-0121">Carboxypeptidase</keyword>
<comment type="caution">
    <text evidence="4">The sequence shown here is derived from an EMBL/GenBank/DDBJ whole genome shotgun (WGS) entry which is preliminary data.</text>
</comment>
<gene>
    <name evidence="4" type="ORF">JJQ90_05085</name>
</gene>
<dbReference type="RefSeq" id="WP_216873361.1">
    <property type="nucleotide sequence ID" value="NZ_JAERQM010000001.1"/>
</dbReference>
<evidence type="ECO:0000256" key="2">
    <source>
        <dbReference type="SAM" id="SignalP"/>
    </source>
</evidence>
<evidence type="ECO:0000313" key="4">
    <source>
        <dbReference type="EMBL" id="MBU8543067.1"/>
    </source>
</evidence>